<evidence type="ECO:0000313" key="1">
    <source>
        <dbReference type="EMBL" id="ADZ08811.1"/>
    </source>
</evidence>
<name>F0T9Y8_METLA</name>
<evidence type="ECO:0000313" key="2">
    <source>
        <dbReference type="Proteomes" id="UP000007490"/>
    </source>
</evidence>
<gene>
    <name evidence="1" type="ordered locus">Metbo_0559</name>
</gene>
<accession>F0T9Y8</accession>
<reference evidence="2" key="1">
    <citation type="submission" date="2011-02" db="EMBL/GenBank/DDBJ databases">
        <title>Complete sequence of Methanobacterium sp. AL-21.</title>
        <authorList>
            <consortium name="US DOE Joint Genome Institute"/>
            <person name="Lucas S."/>
            <person name="Copeland A."/>
            <person name="Lapidus A."/>
            <person name="Cheng J.-F."/>
            <person name="Goodwin L."/>
            <person name="Pitluck S."/>
            <person name="Chertkov O."/>
            <person name="Detter J.C."/>
            <person name="Han C."/>
            <person name="Tapia R."/>
            <person name="Land M."/>
            <person name="Hauser L."/>
            <person name="Kyrpides N."/>
            <person name="Ivanova N."/>
            <person name="Mikhailova N."/>
            <person name="Pagani I."/>
            <person name="Cadillo-Quiroz H."/>
            <person name="Imachi H."/>
            <person name="Zinder S."/>
            <person name="Liu W."/>
            <person name="Woyke T."/>
        </authorList>
    </citation>
    <scope>NUCLEOTIDE SEQUENCE [LARGE SCALE GENOMIC DNA]</scope>
    <source>
        <strain evidence="2">AL-21</strain>
    </source>
</reference>
<organism evidence="1 2">
    <name type="scientific">Methanobacterium lacus (strain AL-21)</name>
    <dbReference type="NCBI Taxonomy" id="877455"/>
    <lineage>
        <taxon>Archaea</taxon>
        <taxon>Methanobacteriati</taxon>
        <taxon>Methanobacteriota</taxon>
        <taxon>Methanomada group</taxon>
        <taxon>Methanobacteria</taxon>
        <taxon>Methanobacteriales</taxon>
        <taxon>Methanobacteriaceae</taxon>
        <taxon>Methanobacterium</taxon>
    </lineage>
</organism>
<dbReference type="HOGENOM" id="CLU_1718226_0_0_2"/>
<proteinExistence type="predicted"/>
<dbReference type="GeneID" id="10277004"/>
<sequence length="152" mass="17531">MMDELMDAEGWIDEEWIEEEEWIEDSWMELEKARGEKVIKCSKRKIKASKNKPAAEQVTLIFEDTDNLDIEETYGIKIIGSKVVVGQHTKNNTAFKEVAAKNINEKRFLEYVAGQIEDVNGPELKLTLAFEKGYSIEITNYVSVEEQKNKPK</sequence>
<dbReference type="EMBL" id="CP002551">
    <property type="protein sequence ID" value="ADZ08811.1"/>
    <property type="molecule type" value="Genomic_DNA"/>
</dbReference>
<dbReference type="KEGG" id="mel:Metbo_0559"/>
<reference evidence="1 2" key="2">
    <citation type="journal article" date="2014" name="Int. J. Syst. Evol. Microbiol.">
        <title>Methanobacterium paludis sp. nov. and a novel strain of Methanobacterium lacus isolated from northern peatlands.</title>
        <authorList>
            <person name="Cadillo-Quiroz H."/>
            <person name="Brauer S.L."/>
            <person name="Goodson N."/>
            <person name="Yavitt J.B."/>
            <person name="Zinder S.H."/>
        </authorList>
    </citation>
    <scope>NUCLEOTIDE SEQUENCE [LARGE SCALE GENOMIC DNA]</scope>
    <source>
        <strain evidence="1 2">AL-21</strain>
    </source>
</reference>
<protein>
    <submittedName>
        <fullName evidence="1">Uncharacterized protein</fullName>
    </submittedName>
</protein>
<dbReference type="RefSeq" id="WP_013644162.1">
    <property type="nucleotide sequence ID" value="NC_015216.1"/>
</dbReference>
<keyword evidence="2" id="KW-1185">Reference proteome</keyword>
<dbReference type="Proteomes" id="UP000007490">
    <property type="component" value="Chromosome"/>
</dbReference>
<dbReference type="AlphaFoldDB" id="F0T9Y8"/>
<dbReference type="OrthoDB" id="382948at2157"/>